<organism evidence="1 2">
    <name type="scientific">Photobacterium kishitanii</name>
    <dbReference type="NCBI Taxonomy" id="318456"/>
    <lineage>
        <taxon>Bacteria</taxon>
        <taxon>Pseudomonadati</taxon>
        <taxon>Pseudomonadota</taxon>
        <taxon>Gammaproteobacteria</taxon>
        <taxon>Vibrionales</taxon>
        <taxon>Vibrionaceae</taxon>
        <taxon>Photobacterium</taxon>
    </lineage>
</organism>
<dbReference type="EMBL" id="PYNF01000002">
    <property type="protein sequence ID" value="PSV00986.1"/>
    <property type="molecule type" value="Genomic_DNA"/>
</dbReference>
<protein>
    <submittedName>
        <fullName evidence="1">Uncharacterized protein</fullName>
    </submittedName>
</protein>
<sequence length="163" mass="18609">MTVFDAKDIFNLYEELCLYRDKSLLHELEMAVFCEICNDTRQGRLLGRYFTKIAASMPNVHFKAKYIVELSDTFKFSVLDNNEHSCDEVAAFLTVDDVIHEIEITYGINAKEKTLEALMVNPLFFNVNSSDQGSMAYVSELNYAPFQSPFGKIAKFEVFIDAA</sequence>
<accession>A0A2T3KMG1</accession>
<dbReference type="Proteomes" id="UP000241426">
    <property type="component" value="Unassembled WGS sequence"/>
</dbReference>
<proteinExistence type="predicted"/>
<reference evidence="1 2" key="1">
    <citation type="submission" date="2018-01" db="EMBL/GenBank/DDBJ databases">
        <title>Whole genome sequencing of Histamine producing bacteria.</title>
        <authorList>
            <person name="Butler K."/>
        </authorList>
    </citation>
    <scope>NUCLEOTIDE SEQUENCE [LARGE SCALE GENOMIC DNA]</scope>
    <source>
        <strain evidence="1 2">FS-7.2</strain>
    </source>
</reference>
<comment type="caution">
    <text evidence="1">The sequence shown here is derived from an EMBL/GenBank/DDBJ whole genome shotgun (WGS) entry which is preliminary data.</text>
</comment>
<gene>
    <name evidence="1" type="ORF">C9J27_02880</name>
</gene>
<evidence type="ECO:0000313" key="1">
    <source>
        <dbReference type="EMBL" id="PSV00986.1"/>
    </source>
</evidence>
<dbReference type="AlphaFoldDB" id="A0A2T3KMG1"/>
<evidence type="ECO:0000313" key="2">
    <source>
        <dbReference type="Proteomes" id="UP000241426"/>
    </source>
</evidence>
<name>A0A2T3KMG1_9GAMM</name>